<evidence type="ECO:0000256" key="1">
    <source>
        <dbReference type="ARBA" id="ARBA00006484"/>
    </source>
</evidence>
<dbReference type="InterPro" id="IPR002347">
    <property type="entry name" value="SDR_fam"/>
</dbReference>
<evidence type="ECO:0000256" key="2">
    <source>
        <dbReference type="ARBA" id="ARBA00022857"/>
    </source>
</evidence>
<dbReference type="Pfam" id="PF00106">
    <property type="entry name" value="adh_short"/>
    <property type="match status" value="1"/>
</dbReference>
<keyword evidence="3" id="KW-0560">Oxidoreductase</keyword>
<evidence type="ECO:0000256" key="4">
    <source>
        <dbReference type="RuleBase" id="RU000363"/>
    </source>
</evidence>
<evidence type="ECO:0000313" key="5">
    <source>
        <dbReference type="EMBL" id="KAJ9603008.1"/>
    </source>
</evidence>
<dbReference type="PRINTS" id="PR00081">
    <property type="entry name" value="GDHRDH"/>
</dbReference>
<dbReference type="InterPro" id="IPR036291">
    <property type="entry name" value="NAD(P)-bd_dom_sf"/>
</dbReference>
<dbReference type="PROSITE" id="PS00061">
    <property type="entry name" value="ADH_SHORT"/>
    <property type="match status" value="1"/>
</dbReference>
<dbReference type="PRINTS" id="PR00080">
    <property type="entry name" value="SDRFAMILY"/>
</dbReference>
<evidence type="ECO:0000256" key="3">
    <source>
        <dbReference type="ARBA" id="ARBA00023002"/>
    </source>
</evidence>
<dbReference type="AlphaFoldDB" id="A0AA38WXL4"/>
<keyword evidence="6" id="KW-1185">Reference proteome</keyword>
<protein>
    <recommendedName>
        <fullName evidence="7">NAD(P)-binding protein</fullName>
    </recommendedName>
</protein>
<proteinExistence type="inferred from homology"/>
<comment type="caution">
    <text evidence="5">The sequence shown here is derived from an EMBL/GenBank/DDBJ whole genome shotgun (WGS) entry which is preliminary data.</text>
</comment>
<reference evidence="5" key="1">
    <citation type="submission" date="2022-10" db="EMBL/GenBank/DDBJ databases">
        <title>Culturing micro-colonial fungi from biological soil crusts in the Mojave desert and describing Neophaeococcomyces mojavensis, and introducing the new genera and species Taxawa tesnikishii.</title>
        <authorList>
            <person name="Kurbessoian T."/>
            <person name="Stajich J.E."/>
        </authorList>
    </citation>
    <scope>NUCLEOTIDE SEQUENCE</scope>
    <source>
        <strain evidence="5">TK_41</strain>
    </source>
</reference>
<accession>A0AA38WXL4</accession>
<keyword evidence="2" id="KW-0521">NADP</keyword>
<dbReference type="GO" id="GO:0016616">
    <property type="term" value="F:oxidoreductase activity, acting on the CH-OH group of donors, NAD or NADP as acceptor"/>
    <property type="evidence" value="ECO:0007669"/>
    <property type="project" value="TreeGrafter"/>
</dbReference>
<dbReference type="Gene3D" id="3.40.50.720">
    <property type="entry name" value="NAD(P)-binding Rossmann-like Domain"/>
    <property type="match status" value="1"/>
</dbReference>
<organism evidence="5 6">
    <name type="scientific">Cladophialophora chaetospira</name>
    <dbReference type="NCBI Taxonomy" id="386627"/>
    <lineage>
        <taxon>Eukaryota</taxon>
        <taxon>Fungi</taxon>
        <taxon>Dikarya</taxon>
        <taxon>Ascomycota</taxon>
        <taxon>Pezizomycotina</taxon>
        <taxon>Eurotiomycetes</taxon>
        <taxon>Chaetothyriomycetidae</taxon>
        <taxon>Chaetothyriales</taxon>
        <taxon>Herpotrichiellaceae</taxon>
        <taxon>Cladophialophora</taxon>
    </lineage>
</organism>
<dbReference type="PANTHER" id="PTHR42760:SF37">
    <property type="entry name" value="CLAVALDEHYDE DEHYDROGENASE"/>
    <property type="match status" value="1"/>
</dbReference>
<name>A0AA38WXL4_9EURO</name>
<dbReference type="Proteomes" id="UP001172673">
    <property type="component" value="Unassembled WGS sequence"/>
</dbReference>
<dbReference type="SUPFAM" id="SSF51735">
    <property type="entry name" value="NAD(P)-binding Rossmann-fold domains"/>
    <property type="match status" value="1"/>
</dbReference>
<comment type="similarity">
    <text evidence="1 4">Belongs to the short-chain dehydrogenases/reductases (SDR) family.</text>
</comment>
<gene>
    <name evidence="5" type="ORF">H2200_012303</name>
</gene>
<dbReference type="EMBL" id="JAPDRK010000023">
    <property type="protein sequence ID" value="KAJ9603008.1"/>
    <property type="molecule type" value="Genomic_DNA"/>
</dbReference>
<dbReference type="InterPro" id="IPR020904">
    <property type="entry name" value="Sc_DH/Rdtase_CS"/>
</dbReference>
<evidence type="ECO:0000313" key="6">
    <source>
        <dbReference type="Proteomes" id="UP001172673"/>
    </source>
</evidence>
<sequence>MADLAALPKDWVVTSGQFTRKAFTNVYPAIDPTKAENSLKGKTVVVTGASRGLGARGIAPAFVKAGVKAIVLSATKAATLASVEEDLKKINPDVEILAVSADISSRDQVEKAWIEINARFDKVHILVNNAGVETTDSDKTHKLDPDIFFRNFEVNVKGTHMMTQQFLKAAIPWATATDPARLINMTSSSAWGVWPFLAAYSNSKAAMIHYTATAAASYPGTVLAIAVNPGLNDTEIIPSALREANFHYNDPALTGAALVWLVADPARSQFLNGRVLTVEWDVEELVARKEEITSKNLLTMQLNATLGAEQFAK</sequence>
<dbReference type="CDD" id="cd05233">
    <property type="entry name" value="SDR_c"/>
    <property type="match status" value="1"/>
</dbReference>
<dbReference type="PANTHER" id="PTHR42760">
    <property type="entry name" value="SHORT-CHAIN DEHYDROGENASES/REDUCTASES FAMILY MEMBER"/>
    <property type="match status" value="1"/>
</dbReference>
<evidence type="ECO:0008006" key="7">
    <source>
        <dbReference type="Google" id="ProtNLM"/>
    </source>
</evidence>